<dbReference type="Proteomes" id="UP001597467">
    <property type="component" value="Unassembled WGS sequence"/>
</dbReference>
<protein>
    <recommendedName>
        <fullName evidence="3">Prophage protein</fullName>
    </recommendedName>
</protein>
<evidence type="ECO:0008006" key="3">
    <source>
        <dbReference type="Google" id="ProtNLM"/>
    </source>
</evidence>
<comment type="caution">
    <text evidence="1">The sequence shown here is derived from an EMBL/GenBank/DDBJ whole genome shotgun (WGS) entry which is preliminary data.</text>
</comment>
<keyword evidence="2" id="KW-1185">Reference proteome</keyword>
<accession>A0ABW5K5Z5</accession>
<sequence length="74" mass="8648">MKKIQCSVFGHNFVVSKEITAHVKEYKCKHCKKQMTTSANGNLIPLTPKYKRINSVLKKVYFKKEKRKAIILDH</sequence>
<dbReference type="EMBL" id="JBHULM010000011">
    <property type="protein sequence ID" value="MFD2543160.1"/>
    <property type="molecule type" value="Genomic_DNA"/>
</dbReference>
<dbReference type="RefSeq" id="WP_379904766.1">
    <property type="nucleotide sequence ID" value="NZ_JBHULM010000011.1"/>
</dbReference>
<gene>
    <name evidence="1" type="ORF">ACFSSB_12580</name>
</gene>
<proteinExistence type="predicted"/>
<evidence type="ECO:0000313" key="1">
    <source>
        <dbReference type="EMBL" id="MFD2543160.1"/>
    </source>
</evidence>
<name>A0ABW5K5Z5_9FLAO</name>
<reference evidence="2" key="1">
    <citation type="journal article" date="2019" name="Int. J. Syst. Evol. Microbiol.">
        <title>The Global Catalogue of Microorganisms (GCM) 10K type strain sequencing project: providing services to taxonomists for standard genome sequencing and annotation.</title>
        <authorList>
            <consortium name="The Broad Institute Genomics Platform"/>
            <consortium name="The Broad Institute Genome Sequencing Center for Infectious Disease"/>
            <person name="Wu L."/>
            <person name="Ma J."/>
        </authorList>
    </citation>
    <scope>NUCLEOTIDE SEQUENCE [LARGE SCALE GENOMIC DNA]</scope>
    <source>
        <strain evidence="2">KCTC 42808</strain>
    </source>
</reference>
<organism evidence="1 2">
    <name type="scientific">Lacinutrix gracilariae</name>
    <dbReference type="NCBI Taxonomy" id="1747198"/>
    <lineage>
        <taxon>Bacteria</taxon>
        <taxon>Pseudomonadati</taxon>
        <taxon>Bacteroidota</taxon>
        <taxon>Flavobacteriia</taxon>
        <taxon>Flavobacteriales</taxon>
        <taxon>Flavobacteriaceae</taxon>
        <taxon>Lacinutrix</taxon>
    </lineage>
</organism>
<evidence type="ECO:0000313" key="2">
    <source>
        <dbReference type="Proteomes" id="UP001597467"/>
    </source>
</evidence>